<comment type="subcellular location">
    <subcellularLocation>
        <location evidence="1">Cell membrane</location>
        <topology evidence="1">Multi-pass membrane protein</topology>
    </subcellularLocation>
</comment>
<evidence type="ECO:0000256" key="4">
    <source>
        <dbReference type="ARBA" id="ARBA00022475"/>
    </source>
</evidence>
<organism evidence="10 11">
    <name type="scientific">Adlercreutzia equolifaciens subsp. celatus</name>
    <dbReference type="NCBI Taxonomy" id="394340"/>
    <lineage>
        <taxon>Bacteria</taxon>
        <taxon>Bacillati</taxon>
        <taxon>Actinomycetota</taxon>
        <taxon>Coriobacteriia</taxon>
        <taxon>Eggerthellales</taxon>
        <taxon>Eggerthellaceae</taxon>
        <taxon>Adlercreutzia</taxon>
    </lineage>
</organism>
<keyword evidence="4" id="KW-1003">Cell membrane</keyword>
<evidence type="ECO:0000256" key="5">
    <source>
        <dbReference type="ARBA" id="ARBA00022692"/>
    </source>
</evidence>
<dbReference type="GO" id="GO:0005886">
    <property type="term" value="C:plasma membrane"/>
    <property type="evidence" value="ECO:0007669"/>
    <property type="project" value="UniProtKB-SubCell"/>
</dbReference>
<feature type="transmembrane region" description="Helical" evidence="9">
    <location>
        <begin position="35"/>
        <end position="56"/>
    </location>
</feature>
<feature type="transmembrane region" description="Helical" evidence="9">
    <location>
        <begin position="163"/>
        <end position="186"/>
    </location>
</feature>
<feature type="transmembrane region" description="Helical" evidence="9">
    <location>
        <begin position="427"/>
        <end position="448"/>
    </location>
</feature>
<evidence type="ECO:0000256" key="3">
    <source>
        <dbReference type="ARBA" id="ARBA00022448"/>
    </source>
</evidence>
<keyword evidence="6 9" id="KW-1133">Transmembrane helix</keyword>
<dbReference type="AlphaFoldDB" id="A0A369NVL6"/>
<keyword evidence="7" id="KW-0406">Ion transport</keyword>
<dbReference type="GO" id="GO:0008324">
    <property type="term" value="F:monoatomic cation transmembrane transporter activity"/>
    <property type="evidence" value="ECO:0007669"/>
    <property type="project" value="InterPro"/>
</dbReference>
<comment type="similarity">
    <text evidence="2">Belongs to the TrkH potassium transport family.</text>
</comment>
<keyword evidence="8 9" id="KW-0472">Membrane</keyword>
<gene>
    <name evidence="10" type="ORF">C1850_10640</name>
</gene>
<feature type="transmembrane region" description="Helical" evidence="9">
    <location>
        <begin position="207"/>
        <end position="224"/>
    </location>
</feature>
<keyword evidence="3" id="KW-0813">Transport</keyword>
<dbReference type="Pfam" id="PF02386">
    <property type="entry name" value="TrkH"/>
    <property type="match status" value="1"/>
</dbReference>
<evidence type="ECO:0000313" key="11">
    <source>
        <dbReference type="Proteomes" id="UP000253805"/>
    </source>
</evidence>
<evidence type="ECO:0000256" key="2">
    <source>
        <dbReference type="ARBA" id="ARBA00009137"/>
    </source>
</evidence>
<evidence type="ECO:0000256" key="8">
    <source>
        <dbReference type="ARBA" id="ARBA00023136"/>
    </source>
</evidence>
<keyword evidence="5 9" id="KW-0812">Transmembrane</keyword>
<feature type="transmembrane region" description="Helical" evidence="9">
    <location>
        <begin position="486"/>
        <end position="506"/>
    </location>
</feature>
<proteinExistence type="inferred from homology"/>
<protein>
    <submittedName>
        <fullName evidence="10">Potassium transporter</fullName>
    </submittedName>
</protein>
<dbReference type="GO" id="GO:0030001">
    <property type="term" value="P:metal ion transport"/>
    <property type="evidence" value="ECO:0007669"/>
    <property type="project" value="UniProtKB-ARBA"/>
</dbReference>
<name>A0A369NVL6_9ACTN</name>
<accession>A0A369NVL6</accession>
<evidence type="ECO:0000256" key="1">
    <source>
        <dbReference type="ARBA" id="ARBA00004651"/>
    </source>
</evidence>
<reference evidence="10 11" key="1">
    <citation type="journal article" date="2018" name="Elife">
        <title>Discovery and characterization of a prevalent human gut bacterial enzyme sufficient for the inactivation of a family of plant toxins.</title>
        <authorList>
            <person name="Koppel N."/>
            <person name="Bisanz J.E."/>
            <person name="Pandelia M.E."/>
            <person name="Turnbaugh P.J."/>
            <person name="Balskus E.P."/>
        </authorList>
    </citation>
    <scope>NUCLEOTIDE SEQUENCE [LARGE SCALE GENOMIC DNA]</scope>
    <source>
        <strain evidence="10 11">OB21 GAM 11</strain>
    </source>
</reference>
<evidence type="ECO:0000256" key="6">
    <source>
        <dbReference type="ARBA" id="ARBA00022989"/>
    </source>
</evidence>
<evidence type="ECO:0000256" key="7">
    <source>
        <dbReference type="ARBA" id="ARBA00023065"/>
    </source>
</evidence>
<feature type="transmembrane region" description="Helical" evidence="9">
    <location>
        <begin position="294"/>
        <end position="313"/>
    </location>
</feature>
<dbReference type="PANTHER" id="PTHR32024">
    <property type="entry name" value="TRK SYSTEM POTASSIUM UPTAKE PROTEIN TRKG-RELATED"/>
    <property type="match status" value="1"/>
</dbReference>
<feature type="transmembrane region" description="Helical" evidence="9">
    <location>
        <begin position="62"/>
        <end position="85"/>
    </location>
</feature>
<sequence>MTVMGKTRGDNLAPAIALGEPGGERSGPGPLLARYVGVAVMFVGLAGLAPLAVLPAYPDEVALAPCFIFPGIGAAMAGYLVYFASPDPAPGARLTRGQAAACTVLVWVLAIAVYALPYVAAGLLSPVQAVFESTSGLTTTGLSVVDVDTCPAIFLFHRSLTCYLGGVGLVLILTCVVTQTGGLGVYNAEGHTDHLLPSAAKTARMILLIYNGLIIAGAVAYWAAGMTPFDAINISMCAVPTGGFATHGESIAYWNSPVIETITIVLMVAGGTNFLLLFLLLRGKLKAFLTHIETPLYFGTIAVMALVVAGFFLGQGVSGDGAEALRQGTFQVVSILTSTGFQTIPSFADLGPALLFLFGLLMLVGAEARSTSGGIKLYRVAVASLGLGHDLHERYGNKRHVTSIKINRFGKRSVLTEVDVAEAQTYVVLYLLLCAAGAFALILCGATLQEAVFDFISCLGSTGVGTGFLGAESGPAPLLIGSAGMLLGRLEIIPLFMGVGTLASMIRKGVRHGR</sequence>
<dbReference type="InterPro" id="IPR003445">
    <property type="entry name" value="Cat_transpt"/>
</dbReference>
<feature type="transmembrane region" description="Helical" evidence="9">
    <location>
        <begin position="350"/>
        <end position="368"/>
    </location>
</feature>
<feature type="transmembrane region" description="Helical" evidence="9">
    <location>
        <begin position="262"/>
        <end position="282"/>
    </location>
</feature>
<dbReference type="EMBL" id="PPUT01000036">
    <property type="protein sequence ID" value="RDC41997.1"/>
    <property type="molecule type" value="Genomic_DNA"/>
</dbReference>
<dbReference type="PANTHER" id="PTHR32024:SF2">
    <property type="entry name" value="TRK SYSTEM POTASSIUM UPTAKE PROTEIN TRKG-RELATED"/>
    <property type="match status" value="1"/>
</dbReference>
<evidence type="ECO:0000313" key="10">
    <source>
        <dbReference type="EMBL" id="RDC41997.1"/>
    </source>
</evidence>
<feature type="transmembrane region" description="Helical" evidence="9">
    <location>
        <begin position="97"/>
        <end position="116"/>
    </location>
</feature>
<evidence type="ECO:0000256" key="9">
    <source>
        <dbReference type="SAM" id="Phobius"/>
    </source>
</evidence>
<comment type="caution">
    <text evidence="10">The sequence shown here is derived from an EMBL/GenBank/DDBJ whole genome shotgun (WGS) entry which is preliminary data.</text>
</comment>
<dbReference type="Proteomes" id="UP000253805">
    <property type="component" value="Unassembled WGS sequence"/>
</dbReference>